<reference evidence="1 2" key="1">
    <citation type="submission" date="2017-06" db="EMBL/GenBank/DDBJ databases">
        <title>Genome sequencing of cyanobaciteial culture collection at National Institute for Environmental Studies (NIES).</title>
        <authorList>
            <person name="Hirose Y."/>
            <person name="Shimura Y."/>
            <person name="Fujisawa T."/>
            <person name="Nakamura Y."/>
            <person name="Kawachi M."/>
        </authorList>
    </citation>
    <scope>NUCLEOTIDE SEQUENCE [LARGE SCALE GENOMIC DNA]</scope>
    <source>
        <strain evidence="1 2">NIES-2135</strain>
    </source>
</reference>
<dbReference type="EMBL" id="AP018203">
    <property type="protein sequence ID" value="BAY57066.1"/>
    <property type="molecule type" value="Genomic_DNA"/>
</dbReference>
<keyword evidence="2" id="KW-1185">Reference proteome</keyword>
<organism evidence="1 2">
    <name type="scientific">Leptolyngbya boryana NIES-2135</name>
    <dbReference type="NCBI Taxonomy" id="1973484"/>
    <lineage>
        <taxon>Bacteria</taxon>
        <taxon>Bacillati</taxon>
        <taxon>Cyanobacteriota</taxon>
        <taxon>Cyanophyceae</taxon>
        <taxon>Leptolyngbyales</taxon>
        <taxon>Leptolyngbyaceae</taxon>
        <taxon>Leptolyngbya group</taxon>
        <taxon>Leptolyngbya</taxon>
    </lineage>
</organism>
<proteinExistence type="predicted"/>
<accession>A0A1Z4JK05</accession>
<name>A0A1Z4JK05_LEPBY</name>
<dbReference type="Proteomes" id="UP000217895">
    <property type="component" value="Chromosome"/>
</dbReference>
<dbReference type="AlphaFoldDB" id="A0A1Z4JK05"/>
<evidence type="ECO:0000313" key="2">
    <source>
        <dbReference type="Proteomes" id="UP000217895"/>
    </source>
</evidence>
<gene>
    <name evidence="1" type="ORF">NIES2135_39300</name>
</gene>
<sequence length="103" mass="12012">MSSLNVVKLTELNDLGWHNVEHQPFADDLTNEDFRMSEIPMGGQMLWKLEGNNRVLHLRHTDAEPWRHYEEFPQYFLPDPLGFSKGLATFIALRKKDWTATVA</sequence>
<protein>
    <submittedName>
        <fullName evidence="1">Uncharacterized protein</fullName>
    </submittedName>
</protein>
<evidence type="ECO:0000313" key="1">
    <source>
        <dbReference type="EMBL" id="BAY57066.1"/>
    </source>
</evidence>